<evidence type="ECO:0000313" key="2">
    <source>
        <dbReference type="EMBL" id="OMJ69583.1"/>
    </source>
</evidence>
<organism evidence="2 3">
    <name type="scientific">Stentor coeruleus</name>
    <dbReference type="NCBI Taxonomy" id="5963"/>
    <lineage>
        <taxon>Eukaryota</taxon>
        <taxon>Sar</taxon>
        <taxon>Alveolata</taxon>
        <taxon>Ciliophora</taxon>
        <taxon>Postciliodesmatophora</taxon>
        <taxon>Heterotrichea</taxon>
        <taxon>Heterotrichida</taxon>
        <taxon>Stentoridae</taxon>
        <taxon>Stentor</taxon>
    </lineage>
</organism>
<dbReference type="PANTHER" id="PTHR11106">
    <property type="entry name" value="GANGLIOSIDE INDUCED DIFFERENTIATION ASSOCIATED PROTEIN 2-RELATED"/>
    <property type="match status" value="1"/>
</dbReference>
<sequence>MGETYPVSKILSAVLNSITLEIYEGNIFDIEADILVNPANDRLENSGGLAKIVRDLAGDEYEEECRNYCATKGSIKPGYVALTKSGKLSAYYSGIIQAVGPIGNASRESSNILVSTLVNSFKLADEHKLATIISPGISTGIYGYPNEEAAKCHIAAFIIFAGQIAAIRQTNLKCIKYALINPEVSKCFANEAMKKNNVFQVFQYYGLQVERGMSILNSLCAACKQSYEIKDFELSSNCCKQLCKYCVYSFRMQKCSVCQGALLCYEQHPFYNHSLCRYCSNFYSKGSSCKCRGQQKTQVKF</sequence>
<dbReference type="OrthoDB" id="311420at2759"/>
<dbReference type="GO" id="GO:0006974">
    <property type="term" value="P:DNA damage response"/>
    <property type="evidence" value="ECO:0007669"/>
    <property type="project" value="TreeGrafter"/>
</dbReference>
<dbReference type="Gene3D" id="3.40.220.10">
    <property type="entry name" value="Leucine Aminopeptidase, subunit E, domain 1"/>
    <property type="match status" value="1"/>
</dbReference>
<comment type="caution">
    <text evidence="2">The sequence shown here is derived from an EMBL/GenBank/DDBJ whole genome shotgun (WGS) entry which is preliminary data.</text>
</comment>
<proteinExistence type="predicted"/>
<protein>
    <recommendedName>
        <fullName evidence="1">Macro domain-containing protein</fullName>
    </recommendedName>
</protein>
<evidence type="ECO:0000313" key="3">
    <source>
        <dbReference type="Proteomes" id="UP000187209"/>
    </source>
</evidence>
<dbReference type="InterPro" id="IPR043472">
    <property type="entry name" value="Macro_dom-like"/>
</dbReference>
<accession>A0A1R2AYH6</accession>
<dbReference type="GO" id="GO:0140291">
    <property type="term" value="P:peptidyl-glutamate ADP-deribosylation"/>
    <property type="evidence" value="ECO:0007669"/>
    <property type="project" value="TreeGrafter"/>
</dbReference>
<dbReference type="Pfam" id="PF01661">
    <property type="entry name" value="Macro"/>
    <property type="match status" value="1"/>
</dbReference>
<name>A0A1R2AYH6_9CILI</name>
<dbReference type="InterPro" id="IPR002589">
    <property type="entry name" value="Macro_dom"/>
</dbReference>
<dbReference type="GO" id="GO:0005654">
    <property type="term" value="C:nucleoplasm"/>
    <property type="evidence" value="ECO:0007669"/>
    <property type="project" value="TreeGrafter"/>
</dbReference>
<evidence type="ECO:0000259" key="1">
    <source>
        <dbReference type="PROSITE" id="PS51154"/>
    </source>
</evidence>
<dbReference type="AlphaFoldDB" id="A0A1R2AYH6"/>
<feature type="domain" description="Macro" evidence="1">
    <location>
        <begin position="7"/>
        <end position="196"/>
    </location>
</feature>
<gene>
    <name evidence="2" type="ORF">SteCoe_32648</name>
</gene>
<dbReference type="PANTHER" id="PTHR11106:SF27">
    <property type="entry name" value="MACRO DOMAIN-CONTAINING PROTEIN"/>
    <property type="match status" value="1"/>
</dbReference>
<dbReference type="GO" id="GO:0140293">
    <property type="term" value="F:ADP-ribosylglutamate hydrolase activity"/>
    <property type="evidence" value="ECO:0007669"/>
    <property type="project" value="TreeGrafter"/>
</dbReference>
<dbReference type="GO" id="GO:0042278">
    <property type="term" value="P:purine nucleoside metabolic process"/>
    <property type="evidence" value="ECO:0007669"/>
    <property type="project" value="TreeGrafter"/>
</dbReference>
<keyword evidence="3" id="KW-1185">Reference proteome</keyword>
<dbReference type="EMBL" id="MPUH01001180">
    <property type="protein sequence ID" value="OMJ69583.1"/>
    <property type="molecule type" value="Genomic_DNA"/>
</dbReference>
<reference evidence="2 3" key="1">
    <citation type="submission" date="2016-11" db="EMBL/GenBank/DDBJ databases">
        <title>The macronuclear genome of Stentor coeruleus: a giant cell with tiny introns.</title>
        <authorList>
            <person name="Slabodnick M."/>
            <person name="Ruby J.G."/>
            <person name="Reiff S.B."/>
            <person name="Swart E.C."/>
            <person name="Gosai S."/>
            <person name="Prabakaran S."/>
            <person name="Witkowska E."/>
            <person name="Larue G.E."/>
            <person name="Fisher S."/>
            <person name="Freeman R.M."/>
            <person name="Gunawardena J."/>
            <person name="Chu W."/>
            <person name="Stover N.A."/>
            <person name="Gregory B.D."/>
            <person name="Nowacki M."/>
            <person name="Derisi J."/>
            <person name="Roy S.W."/>
            <person name="Marshall W.F."/>
            <person name="Sood P."/>
        </authorList>
    </citation>
    <scope>NUCLEOTIDE SEQUENCE [LARGE SCALE GENOMIC DNA]</scope>
    <source>
        <strain evidence="2">WM001</strain>
    </source>
</reference>
<dbReference type="Proteomes" id="UP000187209">
    <property type="component" value="Unassembled WGS sequence"/>
</dbReference>
<dbReference type="SUPFAM" id="SSF52949">
    <property type="entry name" value="Macro domain-like"/>
    <property type="match status" value="1"/>
</dbReference>
<dbReference type="SMART" id="SM00506">
    <property type="entry name" value="A1pp"/>
    <property type="match status" value="1"/>
</dbReference>
<dbReference type="PROSITE" id="PS51154">
    <property type="entry name" value="MACRO"/>
    <property type="match status" value="1"/>
</dbReference>